<gene>
    <name evidence="1" type="ORF">AVDCRST_MAG18-2643</name>
</gene>
<name>A0A6J4VEF1_9BACT</name>
<proteinExistence type="predicted"/>
<protein>
    <submittedName>
        <fullName evidence="1">Uncharacterized protein</fullName>
    </submittedName>
</protein>
<reference evidence="1" key="1">
    <citation type="submission" date="2020-02" db="EMBL/GenBank/DDBJ databases">
        <authorList>
            <person name="Meier V. D."/>
        </authorList>
    </citation>
    <scope>NUCLEOTIDE SEQUENCE</scope>
    <source>
        <strain evidence="1">AVDCRST_MAG18</strain>
    </source>
</reference>
<feature type="non-terminal residue" evidence="1">
    <location>
        <position position="1"/>
    </location>
</feature>
<accession>A0A6J4VEF1</accession>
<evidence type="ECO:0000313" key="1">
    <source>
        <dbReference type="EMBL" id="CAA9576826.1"/>
    </source>
</evidence>
<sequence>RPATSTILRSPGGISSTVATSCFAIASSSAPFAAL</sequence>
<dbReference type="EMBL" id="CADCWN010000206">
    <property type="protein sequence ID" value="CAA9576826.1"/>
    <property type="molecule type" value="Genomic_DNA"/>
</dbReference>
<organism evidence="1">
    <name type="scientific">uncultured Thermomicrobiales bacterium</name>
    <dbReference type="NCBI Taxonomy" id="1645740"/>
    <lineage>
        <taxon>Bacteria</taxon>
        <taxon>Pseudomonadati</taxon>
        <taxon>Thermomicrobiota</taxon>
        <taxon>Thermomicrobia</taxon>
        <taxon>Thermomicrobiales</taxon>
        <taxon>environmental samples</taxon>
    </lineage>
</organism>
<dbReference type="AlphaFoldDB" id="A0A6J4VEF1"/>